<dbReference type="InterPro" id="IPR000639">
    <property type="entry name" value="Epox_hydrolase-like"/>
</dbReference>
<gene>
    <name evidence="3" type="ORF">BSZ32_09790</name>
</gene>
<sequence length="272" mass="30202">MAECEVNGCRFFYQDRGPKDGRSVPVIVFVHGLLWDSSMFEHQLAALESSYRCIAIDLRGQGKTEVTDTGYSISDQGMDIQQIIEHLAIAQYHFVGLSMGGFIGMRLAAWEPERVLSLTVIGSSAGPEPDKTQVKYRRLAWVARWFGIGPIASRIMPIMFGASFMKNALRSGERRHWLGKLKANSKFGVQRATLGVIEREDYRPRLELIFCPTLIMVGDEDTATPIVKAEDIVAGVKGAELCVIPQAGHSASIEQAELVSTMITDFLTKLYK</sequence>
<evidence type="ECO:0000259" key="2">
    <source>
        <dbReference type="Pfam" id="PF08386"/>
    </source>
</evidence>
<dbReference type="Proteomes" id="UP000239907">
    <property type="component" value="Unassembled WGS sequence"/>
</dbReference>
<comment type="caution">
    <text evidence="3">The sequence shown here is derived from an EMBL/GenBank/DDBJ whole genome shotgun (WGS) entry which is preliminary data.</text>
</comment>
<feature type="domain" description="AB hydrolase-1" evidence="1">
    <location>
        <begin position="25"/>
        <end position="145"/>
    </location>
</feature>
<evidence type="ECO:0000313" key="4">
    <source>
        <dbReference type="Proteomes" id="UP000239907"/>
    </source>
</evidence>
<dbReference type="GO" id="GO:0003824">
    <property type="term" value="F:catalytic activity"/>
    <property type="evidence" value="ECO:0007669"/>
    <property type="project" value="InterPro"/>
</dbReference>
<dbReference type="PANTHER" id="PTHR43798">
    <property type="entry name" value="MONOACYLGLYCEROL LIPASE"/>
    <property type="match status" value="1"/>
</dbReference>
<dbReference type="Pfam" id="PF08386">
    <property type="entry name" value="Abhydrolase_4"/>
    <property type="match status" value="1"/>
</dbReference>
<dbReference type="Gene3D" id="3.40.50.1820">
    <property type="entry name" value="alpha/beta hydrolase"/>
    <property type="match status" value="1"/>
</dbReference>
<proteinExistence type="predicted"/>
<dbReference type="InterPro" id="IPR050266">
    <property type="entry name" value="AB_hydrolase_sf"/>
</dbReference>
<evidence type="ECO:0000313" key="3">
    <source>
        <dbReference type="EMBL" id="PQJ30322.1"/>
    </source>
</evidence>
<accession>A0A2S7U7R2</accession>
<dbReference type="SUPFAM" id="SSF53474">
    <property type="entry name" value="alpha/beta-Hydrolases"/>
    <property type="match status" value="1"/>
</dbReference>
<dbReference type="AlphaFoldDB" id="A0A2S7U7R2"/>
<reference evidence="3 4" key="1">
    <citation type="submission" date="2016-12" db="EMBL/GenBank/DDBJ databases">
        <title>Study of bacterial adaptation to deep sea.</title>
        <authorList>
            <person name="Song J."/>
            <person name="Yoshizawa S."/>
            <person name="Kogure K."/>
        </authorList>
    </citation>
    <scope>NUCLEOTIDE SEQUENCE [LARGE SCALE GENOMIC DNA]</scope>
    <source>
        <strain evidence="3 4">SAORIC-165</strain>
    </source>
</reference>
<name>A0A2S7U7R2_9BACT</name>
<dbReference type="Pfam" id="PF00561">
    <property type="entry name" value="Abhydrolase_1"/>
    <property type="match status" value="1"/>
</dbReference>
<evidence type="ECO:0000259" key="1">
    <source>
        <dbReference type="Pfam" id="PF00561"/>
    </source>
</evidence>
<dbReference type="InterPro" id="IPR013595">
    <property type="entry name" value="Pept_S33_TAP-like_C"/>
</dbReference>
<protein>
    <submittedName>
        <fullName evidence="3">Uncharacterized protein</fullName>
    </submittedName>
</protein>
<dbReference type="EMBL" id="MQWA01000001">
    <property type="protein sequence ID" value="PQJ30322.1"/>
    <property type="molecule type" value="Genomic_DNA"/>
</dbReference>
<dbReference type="PRINTS" id="PR00111">
    <property type="entry name" value="ABHYDROLASE"/>
</dbReference>
<dbReference type="InterPro" id="IPR000073">
    <property type="entry name" value="AB_hydrolase_1"/>
</dbReference>
<organism evidence="3 4">
    <name type="scientific">Rubritalea profundi</name>
    <dbReference type="NCBI Taxonomy" id="1658618"/>
    <lineage>
        <taxon>Bacteria</taxon>
        <taxon>Pseudomonadati</taxon>
        <taxon>Verrucomicrobiota</taxon>
        <taxon>Verrucomicrobiia</taxon>
        <taxon>Verrucomicrobiales</taxon>
        <taxon>Rubritaleaceae</taxon>
        <taxon>Rubritalea</taxon>
    </lineage>
</organism>
<keyword evidence="4" id="KW-1185">Reference proteome</keyword>
<feature type="domain" description="Peptidase S33 tripeptidyl aminopeptidase-like C-terminal" evidence="2">
    <location>
        <begin position="212"/>
        <end position="269"/>
    </location>
</feature>
<dbReference type="PRINTS" id="PR00412">
    <property type="entry name" value="EPOXHYDRLASE"/>
</dbReference>
<dbReference type="PANTHER" id="PTHR43798:SF29">
    <property type="entry name" value="AB HYDROLASE-1 DOMAIN-CONTAINING PROTEIN"/>
    <property type="match status" value="1"/>
</dbReference>
<dbReference type="InterPro" id="IPR029058">
    <property type="entry name" value="AB_hydrolase_fold"/>
</dbReference>